<dbReference type="GO" id="GO:1903394">
    <property type="term" value="P:protein localization to kinetochore involved in kinetochore assembly"/>
    <property type="evidence" value="ECO:0007669"/>
    <property type="project" value="TreeGrafter"/>
</dbReference>
<dbReference type="Proteomes" id="UP000789595">
    <property type="component" value="Unassembled WGS sequence"/>
</dbReference>
<dbReference type="EMBL" id="CAKKNE010000005">
    <property type="protein sequence ID" value="CAH0377841.1"/>
    <property type="molecule type" value="Genomic_DNA"/>
</dbReference>
<dbReference type="GO" id="GO:0007094">
    <property type="term" value="P:mitotic spindle assembly checkpoint signaling"/>
    <property type="evidence" value="ECO:0007669"/>
    <property type="project" value="TreeGrafter"/>
</dbReference>
<evidence type="ECO:0000313" key="2">
    <source>
        <dbReference type="EMBL" id="CAH0377841.1"/>
    </source>
</evidence>
<organism evidence="2 3">
    <name type="scientific">Pelagomonas calceolata</name>
    <dbReference type="NCBI Taxonomy" id="35677"/>
    <lineage>
        <taxon>Eukaryota</taxon>
        <taxon>Sar</taxon>
        <taxon>Stramenopiles</taxon>
        <taxon>Ochrophyta</taxon>
        <taxon>Pelagophyceae</taxon>
        <taxon>Pelagomonadales</taxon>
        <taxon>Pelagomonadaceae</taxon>
        <taxon>Pelagomonas</taxon>
    </lineage>
</organism>
<gene>
    <name evidence="2" type="ORF">PECAL_5P23610</name>
</gene>
<dbReference type="OrthoDB" id="343783at2759"/>
<protein>
    <recommendedName>
        <fullName evidence="4">RZZ complex subunit KNTC1/ROD C-terminal domain-containing protein</fullName>
    </recommendedName>
</protein>
<name>A0A8J2SUL6_9STRA</name>
<evidence type="ECO:0008006" key="4">
    <source>
        <dbReference type="Google" id="ProtNLM"/>
    </source>
</evidence>
<proteinExistence type="predicted"/>
<dbReference type="GO" id="GO:0031267">
    <property type="term" value="F:small GTPase binding"/>
    <property type="evidence" value="ECO:0007669"/>
    <property type="project" value="TreeGrafter"/>
</dbReference>
<accession>A0A8J2SUL6</accession>
<dbReference type="InterPro" id="IPR052802">
    <property type="entry name" value="KNTC1"/>
</dbReference>
<evidence type="ECO:0000313" key="3">
    <source>
        <dbReference type="Proteomes" id="UP000789595"/>
    </source>
</evidence>
<dbReference type="InterPro" id="IPR011047">
    <property type="entry name" value="Quinoprotein_ADH-like_sf"/>
</dbReference>
<sequence length="2191" mass="231528">MAQQYDEQIQHVAEGERILCAVDGCTIVQTADGAVALTGEARIALGPATHAACCWRDVPRACAVALTDDQADQGSPRHRVAFLTTKGLVDTVECGPSVAPFSHVVGAAFRAGDGALGVLYGDGALRVALLGLDGGRVVEEAACVSTAAAGGTALAVVGDRFAVGAADGSCAVVKARLCAVLGQAAIARDLDLPASEAGEPVTALAATDRWLFVAAGRALRWWDARTGAPVSAFRAPAPLRSLAVVVAAPDAAGTTWVLAACADDGATATLRYDRRSGMACAAAPAGGCAGVATAKDGFVAFGATAVCRLTARKVVTQTRPLTPPSKPLEDHGDALEATLRNVVDGKSAEPLSSIFAAAPSDTIQKAATAVIAAPYASSTQARSALDAAIEGLIEETDDEQKVNAERLLQTTQRRLDVFARVLDAAARCGSTLDDGAWPRAWARFRDGDAGAHAKEACERGHASVAAVLWRELRFDDGDARTRGAAARSRADARAVKCVEGLPVDAPVATYVSWVFGEVAPSLAGGALGRLAAWAATRARALEADGRLDDALLIAREAHDSIGDRCGAGAVACGNDGDAWLADSEAADAQKDIAELRSALERVAALRDAHGVDAQLGEYEACDKASLARRLLDRVEAVNDVASHVEEHVRPVCREHDVDADDILTAYISARAEKHTQLRNSRRRRRDEAASENDDLAFAVAALDEVDDDAKRTSAALTILTAARAPFSDGVIALAHRSDLLDSDASVDEKRRPLADAARLVRLAHLAHRHRVRGFDAGDAAHARFLLRRIASGAWRLRRMAPRDALRDATTLARAYPATLSRRDAVVAFARGATRPEFYDDESQATAVNEAADAAVGVARRALRDACAAGAERRSARREVVAYCLRVLDGGDDGAQLKRRELAACAQLGAGVAADLADDVGGSRKDDDSSLRDADAKARKCLDIVDACQRSLDVWDCTSFDLRDDASALKLLQRVADRTFGEKEPSEQSVAKIEKLADLLGAPPGWTSCRVALQAAVDDTRVAESLKQADAAASKWRSDPDALRDVAEKLATNLAAVDLNSNAGDARRAAAYRLRARCAAEAADSSKDCAAMEVLRFVDAVRSRCAGAPALISSGGNDDGLLLKADEANLPLRKFVLCLREAHASATSESIAVKVDEATDSLVSVFRKAAAWRLAARALTLRDAAVAKHRTNDEPGAKRRGHVALGRLKALLDAAEPDAELCVACALAAPPKKAFDAYRSAVGTCGGSAAELDRLALLATVGEAVAARLDDGALEHASRSLAHDAVWWRFLKRRGVAFDHARLCLQASATTVDVRDILRRSASHATELLPAVLDAPDPDDLMKLQEEGDCRRPVSCSLIRQVLEFCGRFGVEDDVAGAAIATRVLARGVSGDGESLSDAARDALDLVRDPERRIRVLRAALATADATAYDRLDLILRMLVEEKEEDEPRVALSPVDENTSNQVAKVSDAEKRRAALLRACVIDAQRAARAAGGSVEARDDRAFAAPSEATLKKWIRCVAWLRQVRDDAATHLGAAGARALGARKLPFHELVVRPLETLAPLLSEQSAPFLARISQVVDNLPKGAEWIACADLVAEDGVPRPRSRAEVDFYRRLDKCPNARLAYKRADALADAFAERLQAAPTDRDGLGHLKAAREAAKYASRWADRENTPAALDARAAAVKRADAAARRAAAVLFGGGSIQDDDVSRSGSAGLLRRLYARAADAAADQALATRGATDAFGQAAARAHRAAAAVAARENDPGSAEVARRELARRWLFDDDDGTDDLSGDDALSPSPLEKRDRALARAAVKVAFVLSARDGVTLSGGDPIQAALQKALDGDSAADVVPRSDERGAVELLVELAAATGGPGDEADHQDADEVDAPWLDSDDDDQGSEVLARRAETGERRRLTARARLRALRAAAVLARGDRRRLEDAWRNAAKAEDAPPTLLALSRRLRVVAELSAARLPHARVVAKHGVACGVGAARFVETLLRDRGGDARLAPTLLPLLCAVLLEADDDEAVEESSSSRDARLDAADAARAPLWAALFDALAAHEQWRPLLATAARLAPRPWFRSFRARLCDGAVKRALAAPCAALAQRAVARRRARAAASWDEDQGDQAVDDSDARAVLDDVASVARARPSAVDAALLASIRDALRTFHPAALAAFDGTDAAPAARSSSFGGRRISLGPSPE</sequence>
<dbReference type="PANTHER" id="PTHR15688">
    <property type="entry name" value="KINETOCHORE-ASSOCIATED PROTEIN 1"/>
    <property type="match status" value="1"/>
</dbReference>
<evidence type="ECO:0000256" key="1">
    <source>
        <dbReference type="SAM" id="MobiDB-lite"/>
    </source>
</evidence>
<dbReference type="PANTHER" id="PTHR15688:SF1">
    <property type="entry name" value="KINETOCHORE-ASSOCIATED PROTEIN 1"/>
    <property type="match status" value="1"/>
</dbReference>
<dbReference type="SUPFAM" id="SSF50998">
    <property type="entry name" value="Quinoprotein alcohol dehydrogenase-like"/>
    <property type="match status" value="1"/>
</dbReference>
<dbReference type="GO" id="GO:0005737">
    <property type="term" value="C:cytoplasm"/>
    <property type="evidence" value="ECO:0007669"/>
    <property type="project" value="TreeGrafter"/>
</dbReference>
<comment type="caution">
    <text evidence="2">The sequence shown here is derived from an EMBL/GenBank/DDBJ whole genome shotgun (WGS) entry which is preliminary data.</text>
</comment>
<dbReference type="GO" id="GO:0000070">
    <property type="term" value="P:mitotic sister chromatid segregation"/>
    <property type="evidence" value="ECO:0007669"/>
    <property type="project" value="TreeGrafter"/>
</dbReference>
<dbReference type="GO" id="GO:0005828">
    <property type="term" value="C:kinetochore microtubule"/>
    <property type="evidence" value="ECO:0007669"/>
    <property type="project" value="TreeGrafter"/>
</dbReference>
<dbReference type="GO" id="GO:1990423">
    <property type="term" value="C:RZZ complex"/>
    <property type="evidence" value="ECO:0007669"/>
    <property type="project" value="TreeGrafter"/>
</dbReference>
<reference evidence="2" key="1">
    <citation type="submission" date="2021-11" db="EMBL/GenBank/DDBJ databases">
        <authorList>
            <consortium name="Genoscope - CEA"/>
            <person name="William W."/>
        </authorList>
    </citation>
    <scope>NUCLEOTIDE SEQUENCE</scope>
</reference>
<feature type="region of interest" description="Disordered" evidence="1">
    <location>
        <begin position="2171"/>
        <end position="2191"/>
    </location>
</feature>
<keyword evidence="3" id="KW-1185">Reference proteome</keyword>